<feature type="domain" description="DNA repair protein rhp7 treble clef" evidence="2">
    <location>
        <begin position="128"/>
        <end position="166"/>
    </location>
</feature>
<proteinExistence type="predicted"/>
<dbReference type="InParanoid" id="A0A3N4M8F9"/>
<sequence>MSGGVRGPNSALTEFLRSKGIDATEIQSRHARRQREAEQAQAAATTTTVPSTEITEEIEETVTTTVTTRSGRRTTTAPSTALVTAQVTTAETSTSRASKTAMKKRKKPHGDDNSDAAFNPYYKAKPLPGQIAFCEICNCRFTVTPYSKSGPDGEGFICTACGKKTANQDKDATKKKFVAKKNKRKTVASLLDGEATGVKSLRDLAINVVAKHIDEVGQVMDCLQIGRRDVDKICQVISRNRALNDHTLKLFLDPGITRLNLYDCSKISTNELRKIGAILPTLRYLMLRFCGSMTDEVLSYYSTQLTELKGIELGGPFLVTKPCYMQFFEARGFQLEELTITDTFRVDADVISSLVDNCPNLKELRLRQIVKLDSQAVRLLTALANLKVLEISDPGEDLQDGAVIDVLNSIGSGLRELDLSGCMLLTDQTLFAVRQCCPRLNTFSLTEADDVTDEGVAQLFRNWDINPGLQYANLSRLRKLTYFGIEAILEHSGRTLEVLNLNSCPLQPDAWDFWWHGGTKLERLRSLDIGFVRSVNDAVVEKLCEVCPDLGELKVWGANHITEAVQVPGNIRIIGREADLHYMHS</sequence>
<dbReference type="SMART" id="SM00367">
    <property type="entry name" value="LRR_CC"/>
    <property type="match status" value="5"/>
</dbReference>
<dbReference type="Pfam" id="PF23550">
    <property type="entry name" value="zf_Tbcl_Rhp7"/>
    <property type="match status" value="1"/>
</dbReference>
<dbReference type="GO" id="GO:0019005">
    <property type="term" value="C:SCF ubiquitin ligase complex"/>
    <property type="evidence" value="ECO:0007669"/>
    <property type="project" value="TreeGrafter"/>
</dbReference>
<dbReference type="PANTHER" id="PTHR13318">
    <property type="entry name" value="PARTNER OF PAIRED, ISOFORM B-RELATED"/>
    <property type="match status" value="1"/>
</dbReference>
<dbReference type="AlphaFoldDB" id="A0A3N4M8F9"/>
<evidence type="ECO:0000256" key="1">
    <source>
        <dbReference type="SAM" id="MobiDB-lite"/>
    </source>
</evidence>
<dbReference type="FunCoup" id="A0A3N4M8F9">
    <property type="interactions" value="32"/>
</dbReference>
<dbReference type="OrthoDB" id="1924287at2759"/>
<evidence type="ECO:0000313" key="5">
    <source>
        <dbReference type="Proteomes" id="UP000267821"/>
    </source>
</evidence>
<dbReference type="Pfam" id="PF25372">
    <property type="entry name" value="DUF7885"/>
    <property type="match status" value="1"/>
</dbReference>
<evidence type="ECO:0000313" key="4">
    <source>
        <dbReference type="EMBL" id="RPB28811.1"/>
    </source>
</evidence>
<dbReference type="SUPFAM" id="SSF52047">
    <property type="entry name" value="RNI-like"/>
    <property type="match status" value="1"/>
</dbReference>
<dbReference type="InterPro" id="IPR056451">
    <property type="entry name" value="Znf_Tbcl_Rhp7"/>
</dbReference>
<evidence type="ECO:0000259" key="3">
    <source>
        <dbReference type="Pfam" id="PF25372"/>
    </source>
</evidence>
<gene>
    <name evidence="4" type="ORF">L211DRAFT_859776</name>
</gene>
<dbReference type="InterPro" id="IPR057207">
    <property type="entry name" value="FBXL15_LRR"/>
</dbReference>
<dbReference type="STRING" id="1051890.A0A3N4M8F9"/>
<dbReference type="EMBL" id="ML121528">
    <property type="protein sequence ID" value="RPB28811.1"/>
    <property type="molecule type" value="Genomic_DNA"/>
</dbReference>
<feature type="region of interest" description="Disordered" evidence="1">
    <location>
        <begin position="86"/>
        <end position="117"/>
    </location>
</feature>
<dbReference type="Gene3D" id="3.80.10.10">
    <property type="entry name" value="Ribonuclease Inhibitor"/>
    <property type="match status" value="2"/>
</dbReference>
<dbReference type="GO" id="GO:0031146">
    <property type="term" value="P:SCF-dependent proteasomal ubiquitin-dependent protein catabolic process"/>
    <property type="evidence" value="ECO:0007669"/>
    <property type="project" value="TreeGrafter"/>
</dbReference>
<organism evidence="4 5">
    <name type="scientific">Terfezia boudieri ATCC MYA-4762</name>
    <dbReference type="NCBI Taxonomy" id="1051890"/>
    <lineage>
        <taxon>Eukaryota</taxon>
        <taxon>Fungi</taxon>
        <taxon>Dikarya</taxon>
        <taxon>Ascomycota</taxon>
        <taxon>Pezizomycotina</taxon>
        <taxon>Pezizomycetes</taxon>
        <taxon>Pezizales</taxon>
        <taxon>Pezizaceae</taxon>
        <taxon>Terfezia</taxon>
    </lineage>
</organism>
<reference evidence="4 5" key="1">
    <citation type="journal article" date="2018" name="Nat. Ecol. Evol.">
        <title>Pezizomycetes genomes reveal the molecular basis of ectomycorrhizal truffle lifestyle.</title>
        <authorList>
            <person name="Murat C."/>
            <person name="Payen T."/>
            <person name="Noel B."/>
            <person name="Kuo A."/>
            <person name="Morin E."/>
            <person name="Chen J."/>
            <person name="Kohler A."/>
            <person name="Krizsan K."/>
            <person name="Balestrini R."/>
            <person name="Da Silva C."/>
            <person name="Montanini B."/>
            <person name="Hainaut M."/>
            <person name="Levati E."/>
            <person name="Barry K.W."/>
            <person name="Belfiori B."/>
            <person name="Cichocki N."/>
            <person name="Clum A."/>
            <person name="Dockter R.B."/>
            <person name="Fauchery L."/>
            <person name="Guy J."/>
            <person name="Iotti M."/>
            <person name="Le Tacon F."/>
            <person name="Lindquist E.A."/>
            <person name="Lipzen A."/>
            <person name="Malagnac F."/>
            <person name="Mello A."/>
            <person name="Molinier V."/>
            <person name="Miyauchi S."/>
            <person name="Poulain J."/>
            <person name="Riccioni C."/>
            <person name="Rubini A."/>
            <person name="Sitrit Y."/>
            <person name="Splivallo R."/>
            <person name="Traeger S."/>
            <person name="Wang M."/>
            <person name="Zifcakova L."/>
            <person name="Wipf D."/>
            <person name="Zambonelli A."/>
            <person name="Paolocci F."/>
            <person name="Nowrousian M."/>
            <person name="Ottonello S."/>
            <person name="Baldrian P."/>
            <person name="Spatafora J.W."/>
            <person name="Henrissat B."/>
            <person name="Nagy L.G."/>
            <person name="Aury J.M."/>
            <person name="Wincker P."/>
            <person name="Grigoriev I.V."/>
            <person name="Bonfante P."/>
            <person name="Martin F.M."/>
        </authorList>
    </citation>
    <scope>NUCLEOTIDE SEQUENCE [LARGE SCALE GENOMIC DNA]</scope>
    <source>
        <strain evidence="4 5">ATCC MYA-4762</strain>
    </source>
</reference>
<dbReference type="Proteomes" id="UP000267821">
    <property type="component" value="Unassembled WGS sequence"/>
</dbReference>
<feature type="compositionally biased region" description="Polar residues" evidence="1">
    <location>
        <begin position="86"/>
        <end position="98"/>
    </location>
</feature>
<feature type="domain" description="F-box/LRR-repeat protein 15-like leucin rich repeat" evidence="3">
    <location>
        <begin position="340"/>
        <end position="564"/>
    </location>
</feature>
<accession>A0A3N4M8F9</accession>
<keyword evidence="5" id="KW-1185">Reference proteome</keyword>
<dbReference type="InterPro" id="IPR032675">
    <property type="entry name" value="LRR_dom_sf"/>
</dbReference>
<name>A0A3N4M8F9_9PEZI</name>
<protein>
    <submittedName>
        <fullName evidence="4">RNI-like protein</fullName>
    </submittedName>
</protein>
<dbReference type="InterPro" id="IPR006553">
    <property type="entry name" value="Leu-rich_rpt_Cys-con_subtyp"/>
</dbReference>
<evidence type="ECO:0000259" key="2">
    <source>
        <dbReference type="Pfam" id="PF23550"/>
    </source>
</evidence>